<evidence type="ECO:0000256" key="1">
    <source>
        <dbReference type="ARBA" id="ARBA00022553"/>
    </source>
</evidence>
<dbReference type="GO" id="GO:0008976">
    <property type="term" value="F:polyphosphate kinase activity"/>
    <property type="evidence" value="ECO:0007669"/>
    <property type="project" value="UniProtKB-UniRule"/>
</dbReference>
<dbReference type="InterPro" id="IPR025200">
    <property type="entry name" value="PPK_C_dom2"/>
</dbReference>
<dbReference type="Pfam" id="PF02503">
    <property type="entry name" value="PP_kinase"/>
    <property type="match status" value="1"/>
</dbReference>
<keyword evidence="2 8" id="KW-0808">Transferase</keyword>
<dbReference type="InterPro" id="IPR036830">
    <property type="entry name" value="PP_kinase_middle_dom_sf"/>
</dbReference>
<evidence type="ECO:0000313" key="14">
    <source>
        <dbReference type="EMBL" id="TVY04199.1"/>
    </source>
</evidence>
<dbReference type="GO" id="GO:0009358">
    <property type="term" value="C:polyphosphate kinase complex"/>
    <property type="evidence" value="ECO:0007669"/>
    <property type="project" value="InterPro"/>
</dbReference>
<keyword evidence="7 8" id="KW-0460">Magnesium</keyword>
<dbReference type="GO" id="GO:0005524">
    <property type="term" value="F:ATP binding"/>
    <property type="evidence" value="ECO:0007669"/>
    <property type="project" value="UniProtKB-KW"/>
</dbReference>
<evidence type="ECO:0000259" key="13">
    <source>
        <dbReference type="Pfam" id="PF17941"/>
    </source>
</evidence>
<feature type="binding site" evidence="8">
    <location>
        <position position="374"/>
    </location>
    <ligand>
        <name>Mg(2+)</name>
        <dbReference type="ChEBI" id="CHEBI:18420"/>
    </ligand>
</feature>
<dbReference type="InterPro" id="IPR025198">
    <property type="entry name" value="PPK_N_dom"/>
</dbReference>
<dbReference type="SUPFAM" id="SSF140356">
    <property type="entry name" value="PPK N-terminal domain-like"/>
    <property type="match status" value="1"/>
</dbReference>
<dbReference type="InterPro" id="IPR003414">
    <property type="entry name" value="PP_kinase"/>
</dbReference>
<protein>
    <recommendedName>
        <fullName evidence="8 9">Polyphosphate kinase</fullName>
        <ecNumber evidence="8 9">2.7.4.1</ecNumber>
    </recommendedName>
    <alternativeName>
        <fullName evidence="8">ATP-polyphosphate phosphotransferase</fullName>
    </alternativeName>
    <alternativeName>
        <fullName evidence="8">Polyphosphoric acid kinase</fullName>
    </alternativeName>
</protein>
<feature type="binding site" evidence="8">
    <location>
        <position position="404"/>
    </location>
    <ligand>
        <name>Mg(2+)</name>
        <dbReference type="ChEBI" id="CHEBI:18420"/>
    </ligand>
</feature>
<feature type="domain" description="Polyphosphate kinase C-terminal" evidence="12">
    <location>
        <begin position="502"/>
        <end position="672"/>
    </location>
</feature>
<keyword evidence="15" id="KW-1185">Reference proteome</keyword>
<feature type="domain" description="Polyphosphate kinase C-terminal" evidence="13">
    <location>
        <begin position="331"/>
        <end position="495"/>
    </location>
</feature>
<organism evidence="14 15">
    <name type="scientific">Cohnella terricola</name>
    <dbReference type="NCBI Taxonomy" id="1289167"/>
    <lineage>
        <taxon>Bacteria</taxon>
        <taxon>Bacillati</taxon>
        <taxon>Bacillota</taxon>
        <taxon>Bacilli</taxon>
        <taxon>Bacillales</taxon>
        <taxon>Paenibacillaceae</taxon>
        <taxon>Cohnella</taxon>
    </lineage>
</organism>
<feature type="binding site" evidence="8">
    <location>
        <position position="43"/>
    </location>
    <ligand>
        <name>ATP</name>
        <dbReference type="ChEBI" id="CHEBI:30616"/>
    </ligand>
</feature>
<keyword evidence="4 8" id="KW-0547">Nucleotide-binding</keyword>
<comment type="similarity">
    <text evidence="8 9">Belongs to the polyphosphate kinase 1 (PPK1) family.</text>
</comment>
<comment type="cofactor">
    <cofactor evidence="8">
        <name>Mg(2+)</name>
        <dbReference type="ChEBI" id="CHEBI:18420"/>
    </cofactor>
</comment>
<evidence type="ECO:0000256" key="8">
    <source>
        <dbReference type="HAMAP-Rule" id="MF_00347"/>
    </source>
</evidence>
<evidence type="ECO:0000259" key="11">
    <source>
        <dbReference type="Pfam" id="PF13089"/>
    </source>
</evidence>
<dbReference type="GO" id="GO:0046872">
    <property type="term" value="F:metal ion binding"/>
    <property type="evidence" value="ECO:0007669"/>
    <property type="project" value="UniProtKB-KW"/>
</dbReference>
<dbReference type="NCBIfam" id="NF003917">
    <property type="entry name" value="PRK05443.1-1"/>
    <property type="match status" value="1"/>
</dbReference>
<dbReference type="Pfam" id="PF13089">
    <property type="entry name" value="PP_kinase_N"/>
    <property type="match status" value="1"/>
</dbReference>
<comment type="catalytic activity">
    <reaction evidence="8 9">
        <text>[phosphate](n) + ATP = [phosphate](n+1) + ADP</text>
        <dbReference type="Rhea" id="RHEA:19573"/>
        <dbReference type="Rhea" id="RHEA-COMP:9859"/>
        <dbReference type="Rhea" id="RHEA-COMP:14280"/>
        <dbReference type="ChEBI" id="CHEBI:16838"/>
        <dbReference type="ChEBI" id="CHEBI:30616"/>
        <dbReference type="ChEBI" id="CHEBI:456216"/>
        <dbReference type="EC" id="2.7.4.1"/>
    </reaction>
</comment>
<evidence type="ECO:0000256" key="6">
    <source>
        <dbReference type="ARBA" id="ARBA00022840"/>
    </source>
</evidence>
<dbReference type="FunFam" id="3.30.870.10:FF:000001">
    <property type="entry name" value="Polyphosphate kinase"/>
    <property type="match status" value="1"/>
</dbReference>
<dbReference type="PANTHER" id="PTHR30218:SF0">
    <property type="entry name" value="POLYPHOSPHATE KINASE"/>
    <property type="match status" value="1"/>
</dbReference>
<evidence type="ECO:0000259" key="12">
    <source>
        <dbReference type="Pfam" id="PF13090"/>
    </source>
</evidence>
<keyword evidence="3 8" id="KW-0479">Metal-binding</keyword>
<dbReference type="InterPro" id="IPR036832">
    <property type="entry name" value="PPK_N_dom_sf"/>
</dbReference>
<evidence type="ECO:0000256" key="2">
    <source>
        <dbReference type="ARBA" id="ARBA00022679"/>
    </source>
</evidence>
<dbReference type="Gene3D" id="1.20.58.310">
    <property type="entry name" value="Polyphosphate kinase N-terminal domain"/>
    <property type="match status" value="1"/>
</dbReference>
<dbReference type="HAMAP" id="MF_00347">
    <property type="entry name" value="Polyphosphate_kinase"/>
    <property type="match status" value="1"/>
</dbReference>
<dbReference type="SUPFAM" id="SSF56024">
    <property type="entry name" value="Phospholipase D/nuclease"/>
    <property type="match status" value="2"/>
</dbReference>
<evidence type="ECO:0000313" key="15">
    <source>
        <dbReference type="Proteomes" id="UP000316330"/>
    </source>
</evidence>
<feature type="binding site" evidence="8">
    <location>
        <position position="563"/>
    </location>
    <ligand>
        <name>ATP</name>
        <dbReference type="ChEBI" id="CHEBI:30616"/>
    </ligand>
</feature>
<dbReference type="SUPFAM" id="SSF143724">
    <property type="entry name" value="PHP14-like"/>
    <property type="match status" value="1"/>
</dbReference>
<dbReference type="OrthoDB" id="9761456at2"/>
<dbReference type="Pfam" id="PF17941">
    <property type="entry name" value="PP_kinase_C_1"/>
    <property type="match status" value="1"/>
</dbReference>
<dbReference type="NCBIfam" id="NF003921">
    <property type="entry name" value="PRK05443.2-2"/>
    <property type="match status" value="1"/>
</dbReference>
<evidence type="ECO:0000256" key="3">
    <source>
        <dbReference type="ARBA" id="ARBA00022723"/>
    </source>
</evidence>
<dbReference type="Gene3D" id="3.30.870.10">
    <property type="entry name" value="Endonuclease Chain A"/>
    <property type="match status" value="2"/>
</dbReference>
<dbReference type="GO" id="GO:0006799">
    <property type="term" value="P:polyphosphate biosynthetic process"/>
    <property type="evidence" value="ECO:0007669"/>
    <property type="project" value="UniProtKB-UniRule"/>
</dbReference>
<evidence type="ECO:0000259" key="10">
    <source>
        <dbReference type="Pfam" id="PF02503"/>
    </source>
</evidence>
<feature type="domain" description="Polyphosphate kinase middle" evidence="10">
    <location>
        <begin position="119"/>
        <end position="302"/>
    </location>
</feature>
<keyword evidence="6 8" id="KW-0067">ATP-binding</keyword>
<comment type="caution">
    <text evidence="14">The sequence shown here is derived from an EMBL/GenBank/DDBJ whole genome shotgun (WGS) entry which is preliminary data.</text>
</comment>
<evidence type="ECO:0000256" key="7">
    <source>
        <dbReference type="ARBA" id="ARBA00022842"/>
    </source>
</evidence>
<accession>A0A559JWD7</accession>
<comment type="PTM">
    <text evidence="8 9">An intermediate of this reaction is the autophosphorylated ppk in which a phosphate is covalently linked to a histidine residue through a N-P bond.</text>
</comment>
<dbReference type="EMBL" id="VNJJ01000001">
    <property type="protein sequence ID" value="TVY04199.1"/>
    <property type="molecule type" value="Genomic_DNA"/>
</dbReference>
<dbReference type="CDD" id="cd09168">
    <property type="entry name" value="PLDc_PaPPK1_C2_like"/>
    <property type="match status" value="1"/>
</dbReference>
<dbReference type="InterPro" id="IPR024953">
    <property type="entry name" value="PP_kinase_middle"/>
</dbReference>
<proteinExistence type="inferred from homology"/>
<dbReference type="AlphaFoldDB" id="A0A559JWD7"/>
<reference evidence="14 15" key="1">
    <citation type="submission" date="2019-07" db="EMBL/GenBank/DDBJ databases">
        <authorList>
            <person name="Kim J."/>
        </authorList>
    </citation>
    <scope>NUCLEOTIDE SEQUENCE [LARGE SCALE GENOMIC DNA]</scope>
    <source>
        <strain evidence="14 15">G13</strain>
    </source>
</reference>
<dbReference type="EC" id="2.7.4.1" evidence="8 9"/>
<dbReference type="NCBIfam" id="NF003918">
    <property type="entry name" value="PRK05443.1-2"/>
    <property type="match status" value="1"/>
</dbReference>
<evidence type="ECO:0000256" key="5">
    <source>
        <dbReference type="ARBA" id="ARBA00022777"/>
    </source>
</evidence>
<feature type="binding site" evidence="8">
    <location>
        <position position="467"/>
    </location>
    <ligand>
        <name>ATP</name>
        <dbReference type="ChEBI" id="CHEBI:30616"/>
    </ligand>
</feature>
<evidence type="ECO:0000256" key="9">
    <source>
        <dbReference type="RuleBase" id="RU003800"/>
    </source>
</evidence>
<dbReference type="PANTHER" id="PTHR30218">
    <property type="entry name" value="POLYPHOSPHATE KINASE"/>
    <property type="match status" value="1"/>
</dbReference>
<dbReference type="RefSeq" id="WP_144697430.1">
    <property type="nucleotide sequence ID" value="NZ_VNJJ01000001.1"/>
</dbReference>
<comment type="function">
    <text evidence="8 9">Catalyzes the reversible transfer of the terminal phosphate of ATP to form a long-chain polyphosphate (polyP).</text>
</comment>
<name>A0A559JWD7_9BACL</name>
<dbReference type="CDD" id="cd09165">
    <property type="entry name" value="PLDc_PaPPK1_C1_like"/>
    <property type="match status" value="1"/>
</dbReference>
<keyword evidence="1 8" id="KW-0597">Phosphoprotein</keyword>
<dbReference type="PIRSF" id="PIRSF015589">
    <property type="entry name" value="PP_kinase"/>
    <property type="match status" value="1"/>
</dbReference>
<gene>
    <name evidence="14" type="primary">ppk1</name>
    <name evidence="8" type="synonym">ppk</name>
    <name evidence="14" type="ORF">FPZ45_00950</name>
</gene>
<feature type="active site" description="Phosphohistidine intermediate" evidence="8">
    <location>
        <position position="434"/>
    </location>
</feature>
<evidence type="ECO:0000256" key="4">
    <source>
        <dbReference type="ARBA" id="ARBA00022741"/>
    </source>
</evidence>
<sequence>MYFTYMNRELSWLAFNRRVLEEAEDDRNPLLERIKFLAIVATNLDEFMSVRAAALMDQAKAGITRKDFTGYTPGGLLCRIMKRTENLVADQYRTYRRCCKELEQQGVIFRTFDELDQDQQQAMEAYYYEKVFPLLTPMAIDQSRPFALVHSQNLYLSILLKHDIDPEDEELYFAILQVPSNLDRLIRLESPAGDRRTAYMLLEELIKRGLSKLFSDYTPVAVDVFRLTRNADLTIDEEGAEDLLEEMEKELHRRRWGTPIRLEIEQGFHPEALKLIMEEFELGSGNLITIDGPIDLSFLMKLSSSLPGQDTLRYPKAEPVYPPEFMESEDLFKVIRQRDVLVFHPYESFEAVNDFIADAANDPAVMAIKMTLYRVSGDSVIVRSLARAAEAGKQVTVVLELKARFDEERNIAWAKKLEQAGCHVIYGLVGLKTHAKVALIIRQEESSLQRYVHIGTGNYNDSTSKLYTDIGLFTSHPRIGEDVTALFNEITGYSTPHDWKALCVAPSHLKPALFEYIEREMAHAEAGRPARIVAKMNSLSHGDMVDKLYEASLAGVQIDLMIRGICVLRPGVPGLSENITVRSIVDRFLEHSRVFYFENGGDPQVWLSSADWMSRNLTRRVELMCPIYDVRLRELAIRYLLLQWGDNVKTRQLMPSGKYVRIQTEGTPVRSQFDLQDQILSWKSDRVR</sequence>
<dbReference type="InterPro" id="IPR041108">
    <property type="entry name" value="PP_kinase_C_1"/>
</dbReference>
<dbReference type="Gene3D" id="3.30.1840.10">
    <property type="entry name" value="Polyphosphate kinase middle domain"/>
    <property type="match status" value="1"/>
</dbReference>
<feature type="binding site" evidence="8">
    <location>
        <position position="591"/>
    </location>
    <ligand>
        <name>ATP</name>
        <dbReference type="ChEBI" id="CHEBI:30616"/>
    </ligand>
</feature>
<dbReference type="NCBIfam" id="TIGR03705">
    <property type="entry name" value="poly_P_kin"/>
    <property type="match status" value="1"/>
</dbReference>
<dbReference type="Proteomes" id="UP000316330">
    <property type="component" value="Unassembled WGS sequence"/>
</dbReference>
<dbReference type="Pfam" id="PF13090">
    <property type="entry name" value="PP_kinase_C"/>
    <property type="match status" value="1"/>
</dbReference>
<keyword evidence="5 8" id="KW-0418">Kinase</keyword>
<feature type="domain" description="Polyphosphate kinase N-terminal" evidence="11">
    <location>
        <begin position="5"/>
        <end position="108"/>
    </location>
</feature>